<dbReference type="AlphaFoldDB" id="A0A366WWX5"/>
<evidence type="ECO:0000313" key="2">
    <source>
        <dbReference type="Proteomes" id="UP000252706"/>
    </source>
</evidence>
<comment type="caution">
    <text evidence="1">The sequence shown here is derived from an EMBL/GenBank/DDBJ whole genome shotgun (WGS) entry which is preliminary data.</text>
</comment>
<dbReference type="PANTHER" id="PTHR40036:SF1">
    <property type="entry name" value="MACROCIN O-METHYLTRANSFERASE"/>
    <property type="match status" value="1"/>
</dbReference>
<dbReference type="EMBL" id="QOCE01000038">
    <property type="protein sequence ID" value="RBW52612.1"/>
    <property type="molecule type" value="Genomic_DNA"/>
</dbReference>
<dbReference type="Proteomes" id="UP000252706">
    <property type="component" value="Unassembled WGS sequence"/>
</dbReference>
<reference evidence="1 2" key="1">
    <citation type="submission" date="2018-07" db="EMBL/GenBank/DDBJ databases">
        <title>Modular assembly of carbohydrate-degrading microbial communities in the ocean.</title>
        <authorList>
            <person name="Enke T.N."/>
            <person name="Datta M.S."/>
            <person name="Schwartzman J.A."/>
            <person name="Cermak N."/>
            <person name="Schmitz D.A."/>
            <person name="Barrere J."/>
            <person name="Cordero O.X."/>
        </authorList>
    </citation>
    <scope>NUCLEOTIDE SEQUENCE [LARGE SCALE GENOMIC DNA]</scope>
    <source>
        <strain evidence="1 2">C3M10</strain>
    </source>
</reference>
<dbReference type="Pfam" id="PF05711">
    <property type="entry name" value="TylF"/>
    <property type="match status" value="1"/>
</dbReference>
<name>A0A366WWX5_9RHOB</name>
<proteinExistence type="predicted"/>
<organism evidence="1 2">
    <name type="scientific">Phaeobacter gallaeciensis</name>
    <dbReference type="NCBI Taxonomy" id="60890"/>
    <lineage>
        <taxon>Bacteria</taxon>
        <taxon>Pseudomonadati</taxon>
        <taxon>Pseudomonadota</taxon>
        <taxon>Alphaproteobacteria</taxon>
        <taxon>Rhodobacterales</taxon>
        <taxon>Roseobacteraceae</taxon>
        <taxon>Phaeobacter</taxon>
    </lineage>
</organism>
<keyword evidence="1" id="KW-0489">Methyltransferase</keyword>
<dbReference type="RefSeq" id="WP_113824327.1">
    <property type="nucleotide sequence ID" value="NZ_QOCE01000038.1"/>
</dbReference>
<dbReference type="InterPro" id="IPR029063">
    <property type="entry name" value="SAM-dependent_MTases_sf"/>
</dbReference>
<accession>A0A366WWX5</accession>
<sequence length="256" mass="28808">MDPITSTIRFLRRALTGAPYRYDYFGDHLAVRKKYIPFLHDDKFQGSWDQVCKESAPHWIGGTPDIRWRIHVCLWAAECCLRIPGDFAEFGVNTGLLSTMIVRNSDFDQSGKKFFLFDTYEGIPVDMASEAEMAGVAKMNKNMYTGNPANTNIIEFARKQFAPHPNVVLVQGLLPGSIDQVEFESLSYISIDLNITSAEMGTIEAIWDRITPGGIIVLDDYGLSGHEEQNTAWNEFARSKERTIMGLPTGQGILMR</sequence>
<dbReference type="GO" id="GO:0032259">
    <property type="term" value="P:methylation"/>
    <property type="evidence" value="ECO:0007669"/>
    <property type="project" value="UniProtKB-KW"/>
</dbReference>
<evidence type="ECO:0000313" key="1">
    <source>
        <dbReference type="EMBL" id="RBW52612.1"/>
    </source>
</evidence>
<dbReference type="Gene3D" id="3.40.50.150">
    <property type="entry name" value="Vaccinia Virus protein VP39"/>
    <property type="match status" value="1"/>
</dbReference>
<dbReference type="PANTHER" id="PTHR40036">
    <property type="entry name" value="MACROCIN O-METHYLTRANSFERASE"/>
    <property type="match status" value="1"/>
</dbReference>
<dbReference type="InterPro" id="IPR008884">
    <property type="entry name" value="TylF_MeTrfase"/>
</dbReference>
<protein>
    <submittedName>
        <fullName evidence="1">Methyltransferase</fullName>
    </submittedName>
</protein>
<dbReference type="GO" id="GO:0008168">
    <property type="term" value="F:methyltransferase activity"/>
    <property type="evidence" value="ECO:0007669"/>
    <property type="project" value="UniProtKB-KW"/>
</dbReference>
<keyword evidence="1" id="KW-0808">Transferase</keyword>
<dbReference type="OrthoDB" id="9811332at2"/>
<gene>
    <name evidence="1" type="ORF">DS909_15250</name>
</gene>